<dbReference type="Gene3D" id="3.30.70.100">
    <property type="match status" value="1"/>
</dbReference>
<sequence>MSDPVTFINVVDVDASTQQEVVDLLREAVEDFFSHRPGFLSATVLASPAGDRVVTVARWRSAEDAAANGEQAATAEYGRRLSALATPNPGTYATVAEYAA</sequence>
<keyword evidence="2" id="KW-0560">Oxidoreductase</keyword>
<reference evidence="2 3" key="1">
    <citation type="submission" date="2017-11" db="EMBL/GenBank/DDBJ databases">
        <title>Genomic Encyclopedia of Archaeal and Bacterial Type Strains, Phase II (KMG-II): From Individual Species to Whole Genera.</title>
        <authorList>
            <person name="Goeker M."/>
        </authorList>
    </citation>
    <scope>NUCLEOTIDE SEQUENCE [LARGE SCALE GENOMIC DNA]</scope>
    <source>
        <strain evidence="2 3">DSM 27763</strain>
    </source>
</reference>
<dbReference type="Pfam" id="PF03992">
    <property type="entry name" value="ABM"/>
    <property type="match status" value="1"/>
</dbReference>
<comment type="caution">
    <text evidence="2">The sequence shown here is derived from an EMBL/GenBank/DDBJ whole genome shotgun (WGS) entry which is preliminary data.</text>
</comment>
<dbReference type="GO" id="GO:0004497">
    <property type="term" value="F:monooxygenase activity"/>
    <property type="evidence" value="ECO:0007669"/>
    <property type="project" value="UniProtKB-KW"/>
</dbReference>
<keyword evidence="2" id="KW-0503">Monooxygenase</keyword>
<accession>A0A0B2B6J6</accession>
<dbReference type="AlphaFoldDB" id="A0A0B2B6J6"/>
<evidence type="ECO:0000259" key="1">
    <source>
        <dbReference type="PROSITE" id="PS51725"/>
    </source>
</evidence>
<evidence type="ECO:0000313" key="2">
    <source>
        <dbReference type="EMBL" id="PJJ53978.1"/>
    </source>
</evidence>
<dbReference type="InterPro" id="IPR011008">
    <property type="entry name" value="Dimeric_a/b-barrel"/>
</dbReference>
<organism evidence="2 3">
    <name type="scientific">Mumia flava</name>
    <dbReference type="NCBI Taxonomy" id="1348852"/>
    <lineage>
        <taxon>Bacteria</taxon>
        <taxon>Bacillati</taxon>
        <taxon>Actinomycetota</taxon>
        <taxon>Actinomycetes</taxon>
        <taxon>Propionibacteriales</taxon>
        <taxon>Nocardioidaceae</taxon>
        <taxon>Mumia</taxon>
    </lineage>
</organism>
<name>A0A0B2B6J6_9ACTN</name>
<protein>
    <submittedName>
        <fullName evidence="2">Antibiotic biosynthesis monooxygenase</fullName>
    </submittedName>
</protein>
<proteinExistence type="predicted"/>
<feature type="domain" description="ABM" evidence="1">
    <location>
        <begin position="5"/>
        <end position="95"/>
    </location>
</feature>
<dbReference type="EMBL" id="PGEZ01000002">
    <property type="protein sequence ID" value="PJJ53978.1"/>
    <property type="molecule type" value="Genomic_DNA"/>
</dbReference>
<dbReference type="OrthoDB" id="1493813at2"/>
<keyword evidence="3" id="KW-1185">Reference proteome</keyword>
<dbReference type="PROSITE" id="PS51725">
    <property type="entry name" value="ABM"/>
    <property type="match status" value="1"/>
</dbReference>
<dbReference type="Proteomes" id="UP000230842">
    <property type="component" value="Unassembled WGS sequence"/>
</dbReference>
<dbReference type="InterPro" id="IPR007138">
    <property type="entry name" value="ABM_dom"/>
</dbReference>
<evidence type="ECO:0000313" key="3">
    <source>
        <dbReference type="Proteomes" id="UP000230842"/>
    </source>
</evidence>
<dbReference type="RefSeq" id="WP_039359286.1">
    <property type="nucleotide sequence ID" value="NZ_PGEZ01000002.1"/>
</dbReference>
<dbReference type="SUPFAM" id="SSF54909">
    <property type="entry name" value="Dimeric alpha+beta barrel"/>
    <property type="match status" value="1"/>
</dbReference>
<gene>
    <name evidence="2" type="ORF">CLV56_3480</name>
</gene>